<evidence type="ECO:0000313" key="7">
    <source>
        <dbReference type="EMBL" id="GFR44678.1"/>
    </source>
</evidence>
<dbReference type="PANTHER" id="PTHR31490">
    <property type="entry name" value="GLYCOSYL HYDROLASE"/>
    <property type="match status" value="1"/>
</dbReference>
<dbReference type="Gene3D" id="3.20.20.80">
    <property type="entry name" value="Glycosidases"/>
    <property type="match status" value="1"/>
</dbReference>
<keyword evidence="2" id="KW-0378">Hydrolase</keyword>
<keyword evidence="5" id="KW-0732">Signal</keyword>
<dbReference type="AlphaFoldDB" id="A0AAD3DQ53"/>
<dbReference type="GO" id="GO:0031176">
    <property type="term" value="F:endo-1,4-beta-xylanase activity"/>
    <property type="evidence" value="ECO:0007669"/>
    <property type="project" value="UniProtKB-ARBA"/>
</dbReference>
<dbReference type="GO" id="GO:0000272">
    <property type="term" value="P:polysaccharide catabolic process"/>
    <property type="evidence" value="ECO:0007669"/>
    <property type="project" value="UniProtKB-KW"/>
</dbReference>
<dbReference type="Pfam" id="PF00331">
    <property type="entry name" value="Glyco_hydro_10"/>
    <property type="match status" value="1"/>
</dbReference>
<dbReference type="SMART" id="SM00633">
    <property type="entry name" value="Glyco_10"/>
    <property type="match status" value="1"/>
</dbReference>
<comment type="similarity">
    <text evidence="1">Belongs to the glycosyl hydrolase 10 (cellulase F) family.</text>
</comment>
<evidence type="ECO:0000256" key="2">
    <source>
        <dbReference type="ARBA" id="ARBA00022801"/>
    </source>
</evidence>
<protein>
    <recommendedName>
        <fullName evidence="6">GH10 domain-containing protein</fullName>
    </recommendedName>
</protein>
<feature type="chain" id="PRO_5042152987" description="GH10 domain-containing protein" evidence="5">
    <location>
        <begin position="20"/>
        <end position="600"/>
    </location>
</feature>
<accession>A0AAD3DQ53</accession>
<dbReference type="PROSITE" id="PS51760">
    <property type="entry name" value="GH10_2"/>
    <property type="match status" value="1"/>
</dbReference>
<name>A0AAD3DQ53_9CHLO</name>
<evidence type="ECO:0000256" key="3">
    <source>
        <dbReference type="ARBA" id="ARBA00023277"/>
    </source>
</evidence>
<evidence type="ECO:0000256" key="1">
    <source>
        <dbReference type="ARBA" id="ARBA00007495"/>
    </source>
</evidence>
<keyword evidence="8" id="KW-1185">Reference proteome</keyword>
<proteinExistence type="inferred from homology"/>
<feature type="domain" description="GH10" evidence="6">
    <location>
        <begin position="245"/>
        <end position="537"/>
    </location>
</feature>
<dbReference type="Proteomes" id="UP001054857">
    <property type="component" value="Unassembled WGS sequence"/>
</dbReference>
<dbReference type="Gene3D" id="2.60.120.260">
    <property type="entry name" value="Galactose-binding domain-like"/>
    <property type="match status" value="1"/>
</dbReference>
<dbReference type="InterPro" id="IPR001000">
    <property type="entry name" value="GH10_dom"/>
</dbReference>
<keyword evidence="4" id="KW-0624">Polysaccharide degradation</keyword>
<reference evidence="7 8" key="1">
    <citation type="journal article" date="2021" name="Sci. Rep.">
        <title>Genome sequencing of the multicellular alga Astrephomene provides insights into convergent evolution of germ-soma differentiation.</title>
        <authorList>
            <person name="Yamashita S."/>
            <person name="Yamamoto K."/>
            <person name="Matsuzaki R."/>
            <person name="Suzuki S."/>
            <person name="Yamaguchi H."/>
            <person name="Hirooka S."/>
            <person name="Minakuchi Y."/>
            <person name="Miyagishima S."/>
            <person name="Kawachi M."/>
            <person name="Toyoda A."/>
            <person name="Nozaki H."/>
        </authorList>
    </citation>
    <scope>NUCLEOTIDE SEQUENCE [LARGE SCALE GENOMIC DNA]</scope>
    <source>
        <strain evidence="7 8">NIES-4017</strain>
    </source>
</reference>
<comment type="caution">
    <text evidence="7">The sequence shown here is derived from an EMBL/GenBank/DDBJ whole genome shotgun (WGS) entry which is preliminary data.</text>
</comment>
<evidence type="ECO:0000259" key="6">
    <source>
        <dbReference type="PROSITE" id="PS51760"/>
    </source>
</evidence>
<feature type="signal peptide" evidence="5">
    <location>
        <begin position="1"/>
        <end position="19"/>
    </location>
</feature>
<dbReference type="PANTHER" id="PTHR31490:SF1">
    <property type="entry name" value="ENDO-1,4-BETA-XYLANASE 1"/>
    <property type="match status" value="1"/>
</dbReference>
<gene>
    <name evidence="7" type="ORF">Agub_g5974</name>
</gene>
<dbReference type="SUPFAM" id="SSF49785">
    <property type="entry name" value="Galactose-binding domain-like"/>
    <property type="match status" value="1"/>
</dbReference>
<evidence type="ECO:0000256" key="4">
    <source>
        <dbReference type="ARBA" id="ARBA00023326"/>
    </source>
</evidence>
<dbReference type="InterPro" id="IPR044846">
    <property type="entry name" value="GH10"/>
</dbReference>
<dbReference type="EMBL" id="BMAR01000008">
    <property type="protein sequence ID" value="GFR44678.1"/>
    <property type="molecule type" value="Genomic_DNA"/>
</dbReference>
<evidence type="ECO:0000313" key="8">
    <source>
        <dbReference type="Proteomes" id="UP001054857"/>
    </source>
</evidence>
<evidence type="ECO:0000256" key="5">
    <source>
        <dbReference type="SAM" id="SignalP"/>
    </source>
</evidence>
<dbReference type="InterPro" id="IPR008979">
    <property type="entry name" value="Galactose-bd-like_sf"/>
</dbReference>
<sequence length="600" mass="66825">MALLTIFAMLAMVAASSDAQSVVYNTSFDKAATISGWDKYIQSTECPCPTASVNMASKAAARTGSAGVAVSISVTATQGWHVQLQSPQFNLSASKLYTACFWVRTSKGSATVHMSLLEFAGYVFIRGANLLAATNWQQVCINDFQPPSGSTVYYTLDLGLIQGTLYVDDFTLTSRPDSSAEDNNYVNKTNVAARIEKYRKGDFSIKFVNKTTNKPITGKLASLKLRLSQHDFPFGSAMEWWGVPAAQLDWYLATAKKHFNAMVPEWSFKWPAYEPVKGQYQNTYNYLINNHIKFATANDFVLSRGHTLEWYLDDAGFVNHWSHQDGCDAYRTYLRNRITRELSLFKGKFQAYDVFNEVLHTRQFVSDCPGMWPGILYDGFRWAAAADPTAQLCLNEYDLITGDDWQGMLQLVKDMLANKVPIHCIGVQAYTSTSQVPRPTPAYMKPRLDQLASLNLSIYITEFNFMTGWEGNTPVWGGTQAQHAALYDEYLRFWFSVPYIKGILMWGFWDSSNWIRNGGLYTANGTAKAAAATVASLWGSTWNTTTTATNVALSSKGVYGPTRGFYGKYVYEVTLGSKKFSGTVRFPAANGTAQTAVVYL</sequence>
<keyword evidence="3" id="KW-0119">Carbohydrate metabolism</keyword>
<organism evidence="7 8">
    <name type="scientific">Astrephomene gubernaculifera</name>
    <dbReference type="NCBI Taxonomy" id="47775"/>
    <lineage>
        <taxon>Eukaryota</taxon>
        <taxon>Viridiplantae</taxon>
        <taxon>Chlorophyta</taxon>
        <taxon>core chlorophytes</taxon>
        <taxon>Chlorophyceae</taxon>
        <taxon>CS clade</taxon>
        <taxon>Chlamydomonadales</taxon>
        <taxon>Astrephomenaceae</taxon>
        <taxon>Astrephomene</taxon>
    </lineage>
</organism>
<dbReference type="InterPro" id="IPR017853">
    <property type="entry name" value="GH"/>
</dbReference>
<dbReference type="SUPFAM" id="SSF51445">
    <property type="entry name" value="(Trans)glycosidases"/>
    <property type="match status" value="1"/>
</dbReference>